<gene>
    <name evidence="1" type="ORF">GCA01S_022_00570</name>
</gene>
<keyword evidence="2" id="KW-1185">Reference proteome</keyword>
<evidence type="ECO:0000313" key="1">
    <source>
        <dbReference type="EMBL" id="GAJ39577.1"/>
    </source>
</evidence>
<name>A0A023DEB1_9BACL</name>
<proteinExistence type="predicted"/>
<comment type="caution">
    <text evidence="1">The sequence shown here is derived from an EMBL/GenBank/DDBJ whole genome shotgun (WGS) entry which is preliminary data.</text>
</comment>
<reference evidence="1 2" key="1">
    <citation type="submission" date="2014-04" db="EMBL/GenBank/DDBJ databases">
        <title>Whole genome shotgun sequence of Geobacillus caldoxylosilyticus NBRC 107762.</title>
        <authorList>
            <person name="Hosoyama A."/>
            <person name="Hosoyama Y."/>
            <person name="Katano-Makiyama Y."/>
            <person name="Tsuchikane K."/>
            <person name="Ohji S."/>
            <person name="Ichikawa N."/>
            <person name="Yamazoe A."/>
            <person name="Fujita N."/>
        </authorList>
    </citation>
    <scope>NUCLEOTIDE SEQUENCE [LARGE SCALE GENOMIC DNA]</scope>
    <source>
        <strain evidence="1 2">NBRC 107762</strain>
    </source>
</reference>
<organism evidence="1 2">
    <name type="scientific">Parageobacillus caldoxylosilyticus NBRC 107762</name>
    <dbReference type="NCBI Taxonomy" id="1220594"/>
    <lineage>
        <taxon>Bacteria</taxon>
        <taxon>Bacillati</taxon>
        <taxon>Bacillota</taxon>
        <taxon>Bacilli</taxon>
        <taxon>Bacillales</taxon>
        <taxon>Anoxybacillaceae</taxon>
        <taxon>Saccharococcus</taxon>
    </lineage>
</organism>
<evidence type="ECO:0000313" key="2">
    <source>
        <dbReference type="Proteomes" id="UP000023561"/>
    </source>
</evidence>
<dbReference type="AlphaFoldDB" id="A0A023DEB1"/>
<dbReference type="Proteomes" id="UP000023561">
    <property type="component" value="Unassembled WGS sequence"/>
</dbReference>
<dbReference type="EMBL" id="BAWO01000022">
    <property type="protein sequence ID" value="GAJ39577.1"/>
    <property type="molecule type" value="Genomic_DNA"/>
</dbReference>
<protein>
    <submittedName>
        <fullName evidence="1">Uncharacterized protein</fullName>
    </submittedName>
</protein>
<sequence>MSVPPNNNEIGFRAISYYSKKEIPLSENCGGLIDMHRIYCWKYQDKMARVR</sequence>
<accession>A0A023DEB1</accession>